<proteinExistence type="predicted"/>
<keyword evidence="2" id="KW-1185">Reference proteome</keyword>
<organism evidence="1 2">
    <name type="scientific">Vibrio genomosp. F6 str. FF-238</name>
    <dbReference type="NCBI Taxonomy" id="1191298"/>
    <lineage>
        <taxon>Bacteria</taxon>
        <taxon>Pseudomonadati</taxon>
        <taxon>Pseudomonadota</taxon>
        <taxon>Gammaproteobacteria</taxon>
        <taxon>Vibrionales</taxon>
        <taxon>Vibrionaceae</taxon>
        <taxon>Vibrio</taxon>
    </lineage>
</organism>
<reference evidence="1 2" key="1">
    <citation type="journal article" date="2012" name="Science">
        <title>Ecological populations of bacteria act as socially cohesive units of antibiotic production and resistance.</title>
        <authorList>
            <person name="Cordero O.X."/>
            <person name="Wildschutte H."/>
            <person name="Kirkup B."/>
            <person name="Proehl S."/>
            <person name="Ngo L."/>
            <person name="Hussain F."/>
            <person name="Le Roux F."/>
            <person name="Mincer T."/>
            <person name="Polz M.F."/>
        </authorList>
    </citation>
    <scope>NUCLEOTIDE SEQUENCE [LARGE SCALE GENOMIC DNA]</scope>
    <source>
        <strain evidence="1 2">FF-238</strain>
    </source>
</reference>
<dbReference type="RefSeq" id="WP_017054485.1">
    <property type="nucleotide sequence ID" value="NZ_AJYW02000192.1"/>
</dbReference>
<dbReference type="Proteomes" id="UP000094165">
    <property type="component" value="Unassembled WGS sequence"/>
</dbReference>
<accession>A0A1E5CWB7</accession>
<gene>
    <name evidence="1" type="ORF">A130_17760</name>
</gene>
<dbReference type="AlphaFoldDB" id="A0A1E5CWB7"/>
<evidence type="ECO:0000313" key="1">
    <source>
        <dbReference type="EMBL" id="OEE74524.1"/>
    </source>
</evidence>
<dbReference type="EMBL" id="AJYW02000192">
    <property type="protein sequence ID" value="OEE74524.1"/>
    <property type="molecule type" value="Genomic_DNA"/>
</dbReference>
<sequence>MKHWTEPNGIFLMHIPTHWQYRNPIVEGVEEENPYSFEPYEGSVGCFQISCYPDGKLPNGQRTAWTKKRMDDDEFCMHLYFCMYGDQALIGKFIYDKGLENDSRVVKQLSVVNDVLQSIIIVPSEERTLASSLEKYDRFIGSLGAANDLLYSAIDSGSFFEIVAISASVIDAYLRLSLVIKKQIENATNDIELKYIYQADNEKGLLESHIYQHAINAKIINQSLHGELKDLYLLRNRVIHRYVISNIKTIDLAMISGRYIEITEKVRLILNDLENQQTKEKFGLYGKMLGKASVTNKKAVDRLLADVTDKHAMKHLSKINT</sequence>
<evidence type="ECO:0000313" key="2">
    <source>
        <dbReference type="Proteomes" id="UP000094165"/>
    </source>
</evidence>
<name>A0A1E5CWB7_9VIBR</name>
<comment type="caution">
    <text evidence="1">The sequence shown here is derived from an EMBL/GenBank/DDBJ whole genome shotgun (WGS) entry which is preliminary data.</text>
</comment>
<protein>
    <submittedName>
        <fullName evidence="1">Uncharacterized protein</fullName>
    </submittedName>
</protein>